<dbReference type="AlphaFoldDB" id="A0A920CEM5"/>
<name>A0A920CEM5_9BACL</name>
<evidence type="ECO:0000313" key="2">
    <source>
        <dbReference type="EMBL" id="GIO34074.1"/>
    </source>
</evidence>
<organism evidence="2 3">
    <name type="scientific">Paenibacillus albilobatus</name>
    <dbReference type="NCBI Taxonomy" id="2716884"/>
    <lineage>
        <taxon>Bacteria</taxon>
        <taxon>Bacillati</taxon>
        <taxon>Bacillota</taxon>
        <taxon>Bacilli</taxon>
        <taxon>Bacillales</taxon>
        <taxon>Paenibacillaceae</taxon>
        <taxon>Paenibacillus</taxon>
    </lineage>
</organism>
<evidence type="ECO:0000259" key="1">
    <source>
        <dbReference type="PROSITE" id="PS51819"/>
    </source>
</evidence>
<dbReference type="SUPFAM" id="SSF54593">
    <property type="entry name" value="Glyoxalase/Bleomycin resistance protein/Dihydroxybiphenyl dioxygenase"/>
    <property type="match status" value="1"/>
</dbReference>
<evidence type="ECO:0000313" key="3">
    <source>
        <dbReference type="Proteomes" id="UP000679779"/>
    </source>
</evidence>
<dbReference type="PROSITE" id="PS51819">
    <property type="entry name" value="VOC"/>
    <property type="match status" value="1"/>
</dbReference>
<keyword evidence="3" id="KW-1185">Reference proteome</keyword>
<accession>A0A920CEM5</accession>
<dbReference type="EMBL" id="BORQ01000008">
    <property type="protein sequence ID" value="GIO34074.1"/>
    <property type="molecule type" value="Genomic_DNA"/>
</dbReference>
<gene>
    <name evidence="2" type="ORF">J2TS6_52150</name>
</gene>
<dbReference type="RefSeq" id="WP_160043425.1">
    <property type="nucleotide sequence ID" value="NZ_BORQ01000008.1"/>
</dbReference>
<protein>
    <recommendedName>
        <fullName evidence="1">VOC domain-containing protein</fullName>
    </recommendedName>
</protein>
<dbReference type="InterPro" id="IPR037523">
    <property type="entry name" value="VOC_core"/>
</dbReference>
<dbReference type="Proteomes" id="UP000679779">
    <property type="component" value="Unassembled WGS sequence"/>
</dbReference>
<reference evidence="2" key="1">
    <citation type="submission" date="2021-03" db="EMBL/GenBank/DDBJ databases">
        <title>Antimicrobial resistance genes in bacteria isolated from Japanese honey, and their potential for conferring macrolide and lincosamide resistance in the American foulbrood pathogen Paenibacillus larvae.</title>
        <authorList>
            <person name="Okamoto M."/>
            <person name="Kumagai M."/>
            <person name="Kanamori H."/>
            <person name="Takamatsu D."/>
        </authorList>
    </citation>
    <scope>NUCLEOTIDE SEQUENCE</scope>
    <source>
        <strain evidence="2">J2TS6</strain>
    </source>
</reference>
<proteinExistence type="predicted"/>
<dbReference type="InterPro" id="IPR029068">
    <property type="entry name" value="Glyas_Bleomycin-R_OHBP_Dase"/>
</dbReference>
<comment type="caution">
    <text evidence="2">The sequence shown here is derived from an EMBL/GenBank/DDBJ whole genome shotgun (WGS) entry which is preliminary data.</text>
</comment>
<feature type="domain" description="VOC" evidence="1">
    <location>
        <begin position="2"/>
        <end position="115"/>
    </location>
</feature>
<dbReference type="Gene3D" id="3.10.180.10">
    <property type="entry name" value="2,3-Dihydroxybiphenyl 1,2-Dioxygenase, domain 1"/>
    <property type="match status" value="1"/>
</dbReference>
<sequence length="210" mass="23968">MRFIDVTLKTAELDSLKHFYKDVLQVPVVAEGESFLSLRIGETTLTFEETQEGRPFYHFAFNIPENRFREAKAWIAEKTALNTEDGEDETNSTDWNAHSVYFEDPAGNILELIARHSLNNASDRPFDAESLLCVSEVGIVKEEVPPFVDELVGRGFPKYREGGLEFVPVGDEYGLLIVVKKDRRWFFAKKTAEIFPVKVHIQDVGVMEFC</sequence>